<keyword evidence="5" id="KW-0449">Lipoprotein</keyword>
<dbReference type="PANTHER" id="PTHR43649:SF33">
    <property type="entry name" value="POLYGALACTURONAN_RHAMNOGALACTURONAN-BINDING PROTEIN YTCQ"/>
    <property type="match status" value="1"/>
</dbReference>
<evidence type="ECO:0000313" key="7">
    <source>
        <dbReference type="EMBL" id="WNQ13955.1"/>
    </source>
</evidence>
<dbReference type="InterPro" id="IPR006059">
    <property type="entry name" value="SBP"/>
</dbReference>
<accession>A0AA96LKX2</accession>
<evidence type="ECO:0000256" key="3">
    <source>
        <dbReference type="ARBA" id="ARBA00023136"/>
    </source>
</evidence>
<dbReference type="RefSeq" id="WP_315607736.1">
    <property type="nucleotide sequence ID" value="NZ_CP130318.1"/>
</dbReference>
<sequence length="499" mass="55679">MLRKTVSFIFVLLPVFSAGCSVLGPSSPQASPHEKTREIKIVANSLGVAFPKGTDVNHNPYVDYIEKETGIRLNVTLPPLNGYDEKLNLIMGSGKGLDMINTSNSSWFVHHVNRRALLPLTGLIEKYGPNLKKKIPQEAWDMVTVNGEIYAIPSLNEVKGNEIMYARKDWLDRLGLKPPHTLEEYTAVMKAFAGQDPDGDGRNDTYGFSMLESMGRTSPLLGAFGVQWNAWYERDGKLVYSGILPEMKQALAYFRDLYEQDVLDPEFPINKMEVLGDKIANGQVGLYSAAWSDTRTYIAANRAKDPKAEWIPLDFPVGSGGRSGVYNTPVVRSYNMIPVGSGHAEEVIRFLDFVAGPGQTTLKLGFQGDVWTRENDRLAIRFDRHVEQGYRGIYGALADMADPVMTKERLEALGPSLRLSENVQSIESHLMINRFTGPSVPAMGKHQVKLSGLQEETFTRIVAGISPLDDFDTFVQKWKEMGGDEITGEVNEWWRENGH</sequence>
<dbReference type="SUPFAM" id="SSF53850">
    <property type="entry name" value="Periplasmic binding protein-like II"/>
    <property type="match status" value="1"/>
</dbReference>
<keyword evidence="3" id="KW-0472">Membrane</keyword>
<evidence type="ECO:0000256" key="5">
    <source>
        <dbReference type="ARBA" id="ARBA00023288"/>
    </source>
</evidence>
<dbReference type="InterPro" id="IPR050490">
    <property type="entry name" value="Bact_solute-bd_prot1"/>
</dbReference>
<evidence type="ECO:0000256" key="2">
    <source>
        <dbReference type="ARBA" id="ARBA00022729"/>
    </source>
</evidence>
<name>A0AA96LKX2_9BACL</name>
<protein>
    <submittedName>
        <fullName evidence="7">Extracellular solute-binding protein</fullName>
    </submittedName>
</protein>
<dbReference type="AlphaFoldDB" id="A0AA96LKX2"/>
<proteinExistence type="predicted"/>
<organism evidence="7 8">
    <name type="scientific">Paenibacillus aurantius</name>
    <dbReference type="NCBI Taxonomy" id="2918900"/>
    <lineage>
        <taxon>Bacteria</taxon>
        <taxon>Bacillati</taxon>
        <taxon>Bacillota</taxon>
        <taxon>Bacilli</taxon>
        <taxon>Bacillales</taxon>
        <taxon>Paenibacillaceae</taxon>
        <taxon>Paenibacillus</taxon>
    </lineage>
</organism>
<keyword evidence="1" id="KW-1003">Cell membrane</keyword>
<dbReference type="CDD" id="cd13580">
    <property type="entry name" value="PBP2_AlgQ_like_1"/>
    <property type="match status" value="1"/>
</dbReference>
<keyword evidence="2 6" id="KW-0732">Signal</keyword>
<evidence type="ECO:0000313" key="8">
    <source>
        <dbReference type="Proteomes" id="UP001305702"/>
    </source>
</evidence>
<dbReference type="PANTHER" id="PTHR43649">
    <property type="entry name" value="ARABINOSE-BINDING PROTEIN-RELATED"/>
    <property type="match status" value="1"/>
</dbReference>
<dbReference type="Pfam" id="PF01547">
    <property type="entry name" value="SBP_bac_1"/>
    <property type="match status" value="1"/>
</dbReference>
<reference evidence="7 8" key="1">
    <citation type="submission" date="2022-02" db="EMBL/GenBank/DDBJ databases">
        <title>Paenibacillus sp. MBLB1776 Whole Genome Shotgun Sequencing.</title>
        <authorList>
            <person name="Hwang C.Y."/>
            <person name="Cho E.-S."/>
            <person name="Seo M.-J."/>
        </authorList>
    </citation>
    <scope>NUCLEOTIDE SEQUENCE [LARGE SCALE GENOMIC DNA]</scope>
    <source>
        <strain evidence="7 8">MBLB1776</strain>
    </source>
</reference>
<gene>
    <name evidence="7" type="ORF">MJA45_13335</name>
</gene>
<feature type="chain" id="PRO_5041690716" evidence="6">
    <location>
        <begin position="21"/>
        <end position="499"/>
    </location>
</feature>
<dbReference type="Proteomes" id="UP001305702">
    <property type="component" value="Chromosome"/>
</dbReference>
<evidence type="ECO:0000256" key="1">
    <source>
        <dbReference type="ARBA" id="ARBA00022475"/>
    </source>
</evidence>
<evidence type="ECO:0000256" key="4">
    <source>
        <dbReference type="ARBA" id="ARBA00023139"/>
    </source>
</evidence>
<keyword evidence="4" id="KW-0564">Palmitate</keyword>
<dbReference type="EMBL" id="CP130318">
    <property type="protein sequence ID" value="WNQ13955.1"/>
    <property type="molecule type" value="Genomic_DNA"/>
</dbReference>
<dbReference type="KEGG" id="paun:MJA45_13335"/>
<feature type="signal peptide" evidence="6">
    <location>
        <begin position="1"/>
        <end position="20"/>
    </location>
</feature>
<dbReference type="PROSITE" id="PS51257">
    <property type="entry name" value="PROKAR_LIPOPROTEIN"/>
    <property type="match status" value="1"/>
</dbReference>
<keyword evidence="8" id="KW-1185">Reference proteome</keyword>
<evidence type="ECO:0000256" key="6">
    <source>
        <dbReference type="SAM" id="SignalP"/>
    </source>
</evidence>
<dbReference type="Gene3D" id="3.40.190.10">
    <property type="entry name" value="Periplasmic binding protein-like II"/>
    <property type="match status" value="2"/>
</dbReference>